<dbReference type="KEGG" id="psco:LY89DRAFT_742378"/>
<proteinExistence type="predicted"/>
<dbReference type="AlphaFoldDB" id="A0A132B879"/>
<dbReference type="PANTHER" id="PTHR10039">
    <property type="entry name" value="AMELOGENIN"/>
    <property type="match status" value="1"/>
</dbReference>
<name>A0A132B879_MOLSC</name>
<reference evidence="1 2" key="1">
    <citation type="submission" date="2015-10" db="EMBL/GenBank/DDBJ databases">
        <title>Full genome of DAOMC 229536 Phialocephala scopiformis, a fungal endophyte of spruce producing the potent anti-insectan compound rugulosin.</title>
        <authorList>
            <consortium name="DOE Joint Genome Institute"/>
            <person name="Walker A.K."/>
            <person name="Frasz S.L."/>
            <person name="Seifert K.A."/>
            <person name="Miller J.D."/>
            <person name="Mondo S.J."/>
            <person name="Labutti K."/>
            <person name="Lipzen A."/>
            <person name="Dockter R."/>
            <person name="Kennedy M."/>
            <person name="Grigoriev I.V."/>
            <person name="Spatafora J.W."/>
        </authorList>
    </citation>
    <scope>NUCLEOTIDE SEQUENCE [LARGE SCALE GENOMIC DNA]</scope>
    <source>
        <strain evidence="1 2">CBS 120377</strain>
    </source>
</reference>
<accession>A0A132B879</accession>
<evidence type="ECO:0000313" key="1">
    <source>
        <dbReference type="EMBL" id="KUJ08084.1"/>
    </source>
</evidence>
<organism evidence="1 2">
    <name type="scientific">Mollisia scopiformis</name>
    <name type="common">Conifer needle endophyte fungus</name>
    <name type="synonym">Phialocephala scopiformis</name>
    <dbReference type="NCBI Taxonomy" id="149040"/>
    <lineage>
        <taxon>Eukaryota</taxon>
        <taxon>Fungi</taxon>
        <taxon>Dikarya</taxon>
        <taxon>Ascomycota</taxon>
        <taxon>Pezizomycotina</taxon>
        <taxon>Leotiomycetes</taxon>
        <taxon>Helotiales</taxon>
        <taxon>Mollisiaceae</taxon>
        <taxon>Mollisia</taxon>
    </lineage>
</organism>
<evidence type="ECO:0000313" key="2">
    <source>
        <dbReference type="Proteomes" id="UP000070700"/>
    </source>
</evidence>
<sequence>MEIAELQQDGLIGSHLELDNIVSTLSSRSQGMFLWARLMSCYLECKALSPDEREEAIFTVELVEGLESLYQKILFMLRRGYRKSGERLKRIFSLMSTSTSRLTVTQLRIALAIKPGKATKQSQLIENLERDLPIICGSLVEVYHSRVQFVITTPELRFITEPFFVDRSQAYQENANLCLSYVIYDIPKGPLGSTRAKEETTKDLNNRFPFLERSLAWMQHATASLSERSNLYGGNNYEKLRIQFLSLLSAFMDDPLSVTTWIEAAWSFNSKPVIDCLVYKLSPADTMDSTPRVLEDATYKKLGDFGHDLRKLCDEWEHLLKHDPGSIWRPSITAFTKSSFWSNTTDTIVSSLAPEDVMSSSRDNTSSVSGHAILVQSQISHQTGVLGIVMVLPSRQVDHSYMALFKSLFPSPREKSTLSPLTEAEESNLIQFASKGWSIKYQQRSIQTEGLILELEHGLCEDQVQELLTQSIASGQPDRFPFPIAFSKSLNRLLVLRTLLTLDINTSDGYCLKAQTFQRDPKNTHSYCSIFSDSEKALAFVSGRTSITQVMQQNVQIWSEEDDSGKDAEFRKRGTVTVSWLNPRESSSSICTPGFIFHPTLPLIVFAEWTHVSLWWYNKHKRSERTPIISGPASPLEFVDKCVLLYTIWIQEQDRLTADEKKRSQRMKDKGPYSDIDYDDPASFDNCAPSVQSFPAIDLTEVINSVISVLSISSLTTLPAASTPTLSTHSTTFSSKISGLKLWQESSKNAVILEIGEDDSSESCLLSHLPRLTSGEKTFISLLGFMENDRWLKLVWNKGPQESYCLGDTPHPYLPSIISRKPESIEYEDWGRKAIEGARPPLKALLANPMGTSAKEQTEQGRQWSTCSNCRYACQAHGIGICLNNLIQNEEN</sequence>
<dbReference type="Proteomes" id="UP000070700">
    <property type="component" value="Unassembled WGS sequence"/>
</dbReference>
<dbReference type="EMBL" id="KQ947437">
    <property type="protein sequence ID" value="KUJ08084.1"/>
    <property type="molecule type" value="Genomic_DNA"/>
</dbReference>
<dbReference type="OrthoDB" id="3560868at2759"/>
<dbReference type="InParanoid" id="A0A132B879"/>
<keyword evidence="2" id="KW-1185">Reference proteome</keyword>
<protein>
    <submittedName>
        <fullName evidence="1">Uncharacterized protein</fullName>
    </submittedName>
</protein>
<gene>
    <name evidence="1" type="ORF">LY89DRAFT_742378</name>
</gene>
<dbReference type="RefSeq" id="XP_018062439.1">
    <property type="nucleotide sequence ID" value="XM_018220818.1"/>
</dbReference>
<dbReference type="GeneID" id="28830544"/>
<dbReference type="PANTHER" id="PTHR10039:SF14">
    <property type="entry name" value="NACHT DOMAIN-CONTAINING PROTEIN"/>
    <property type="match status" value="1"/>
</dbReference>